<keyword evidence="10" id="KW-1003">Cell membrane</keyword>
<dbReference type="EMBL" id="JAJEKE010000001">
    <property type="protein sequence ID" value="MCQ1528110.1"/>
    <property type="molecule type" value="Genomic_DNA"/>
</dbReference>
<dbReference type="SUPFAM" id="SSF53850">
    <property type="entry name" value="Periplasmic binding protein-like II"/>
    <property type="match status" value="1"/>
</dbReference>
<evidence type="ECO:0000256" key="5">
    <source>
        <dbReference type="ARBA" id="ARBA00022448"/>
    </source>
</evidence>
<keyword evidence="9 10" id="KW-0449">Lipoprotein</keyword>
<reference evidence="12 13" key="1">
    <citation type="submission" date="2021-10" db="EMBL/GenBank/DDBJ databases">
        <title>Lutispora strain m25 sp. nov., a thermophilic, non-spore-forming bacterium isolated from a lab-scale methanogenic bioreactor digesting anaerobic sludge.</title>
        <authorList>
            <person name="El Houari A."/>
            <person name="Mcdonald J."/>
        </authorList>
    </citation>
    <scope>NUCLEOTIDE SEQUENCE [LARGE SCALE GENOMIC DNA]</scope>
    <source>
        <strain evidence="13">m25</strain>
    </source>
</reference>
<evidence type="ECO:0000256" key="4">
    <source>
        <dbReference type="ARBA" id="ARBA00011529"/>
    </source>
</evidence>
<name>A0ABT1NA34_9FIRM</name>
<dbReference type="InterPro" id="IPR024370">
    <property type="entry name" value="PBP_domain"/>
</dbReference>
<comment type="caution">
    <text evidence="12">The sequence shown here is derived from an EMBL/GenBank/DDBJ whole genome shotgun (WGS) entry which is preliminary data.</text>
</comment>
<feature type="domain" description="PBP" evidence="11">
    <location>
        <begin position="36"/>
        <end position="277"/>
    </location>
</feature>
<feature type="signal peptide" evidence="10">
    <location>
        <begin position="1"/>
        <end position="21"/>
    </location>
</feature>
<keyword evidence="6 10" id="KW-0592">Phosphate transport</keyword>
<evidence type="ECO:0000256" key="3">
    <source>
        <dbReference type="ARBA" id="ARBA00008725"/>
    </source>
</evidence>
<sequence>MKKINIKGILSLVLVTGVILAGCSGQPAQNEPTPEQPKEPEKQSIVINGSTSVQPLAEELSNAFKSKNPNATIDIQGGGSGVGIKSAEDGVVDIGMSSRDLKPEEKSLKEFKIAIDGIAVIVHPENGVKDLTVEQLRKIYTGQITNWKEVGGKDAKITVVTREEGSGTRGAFIELVKLEVTEGDKKVDKTLASAITQGSTGAVMITVAGDANAIGFASFGSAKDKTDIKLINIDGAECSEENIATGTYKISRPFLMLTKDEPTGLAKAFLDFILSAEGQEIVAENNYLKAVK</sequence>
<protein>
    <recommendedName>
        <fullName evidence="10">Phosphate-binding protein</fullName>
    </recommendedName>
</protein>
<comment type="similarity">
    <text evidence="3 10">Belongs to the PstS family.</text>
</comment>
<evidence type="ECO:0000313" key="12">
    <source>
        <dbReference type="EMBL" id="MCQ1528110.1"/>
    </source>
</evidence>
<evidence type="ECO:0000256" key="8">
    <source>
        <dbReference type="ARBA" id="ARBA00023139"/>
    </source>
</evidence>
<dbReference type="NCBIfam" id="TIGR02136">
    <property type="entry name" value="ptsS_2"/>
    <property type="match status" value="1"/>
</dbReference>
<dbReference type="InterPro" id="IPR050811">
    <property type="entry name" value="Phosphate_ABC_transporter"/>
</dbReference>
<dbReference type="PROSITE" id="PS51257">
    <property type="entry name" value="PROKAR_LIPOPROTEIN"/>
    <property type="match status" value="1"/>
</dbReference>
<evidence type="ECO:0000256" key="1">
    <source>
        <dbReference type="ARBA" id="ARBA00002841"/>
    </source>
</evidence>
<dbReference type="PANTHER" id="PTHR30570:SF1">
    <property type="entry name" value="PHOSPHATE-BINDING PROTEIN PSTS"/>
    <property type="match status" value="1"/>
</dbReference>
<organism evidence="12 13">
    <name type="scientific">Lutispora saccharofermentans</name>
    <dbReference type="NCBI Taxonomy" id="3024236"/>
    <lineage>
        <taxon>Bacteria</taxon>
        <taxon>Bacillati</taxon>
        <taxon>Bacillota</taxon>
        <taxon>Clostridia</taxon>
        <taxon>Lutisporales</taxon>
        <taxon>Lutisporaceae</taxon>
        <taxon>Lutispora</taxon>
    </lineage>
</organism>
<keyword evidence="7 10" id="KW-0732">Signal</keyword>
<dbReference type="CDD" id="cd13653">
    <property type="entry name" value="PBP2_phosphate_like_1"/>
    <property type="match status" value="1"/>
</dbReference>
<keyword evidence="10" id="KW-0472">Membrane</keyword>
<comment type="subcellular location">
    <subcellularLocation>
        <location evidence="2 10">Cell membrane</location>
        <topology evidence="2 10">Lipid-anchor</topology>
    </subcellularLocation>
</comment>
<dbReference type="InterPro" id="IPR011862">
    <property type="entry name" value="Phos-bd"/>
</dbReference>
<evidence type="ECO:0000256" key="7">
    <source>
        <dbReference type="ARBA" id="ARBA00022729"/>
    </source>
</evidence>
<evidence type="ECO:0000256" key="10">
    <source>
        <dbReference type="RuleBase" id="RU367119"/>
    </source>
</evidence>
<dbReference type="Gene3D" id="3.40.190.10">
    <property type="entry name" value="Periplasmic binding protein-like II"/>
    <property type="match status" value="2"/>
</dbReference>
<evidence type="ECO:0000313" key="13">
    <source>
        <dbReference type="Proteomes" id="UP001651880"/>
    </source>
</evidence>
<evidence type="ECO:0000259" key="11">
    <source>
        <dbReference type="Pfam" id="PF12849"/>
    </source>
</evidence>
<dbReference type="Proteomes" id="UP001651880">
    <property type="component" value="Unassembled WGS sequence"/>
</dbReference>
<gene>
    <name evidence="12" type="ORF">LJD61_00900</name>
</gene>
<dbReference type="PANTHER" id="PTHR30570">
    <property type="entry name" value="PERIPLASMIC PHOSPHATE BINDING COMPONENT OF PHOSPHATE ABC TRANSPORTER"/>
    <property type="match status" value="1"/>
</dbReference>
<comment type="subunit">
    <text evidence="4 10">The complex is composed of two ATP-binding proteins (PstB), two transmembrane proteins (PstC and PstA) and a solute-binding protein (PstS).</text>
</comment>
<keyword evidence="13" id="KW-1185">Reference proteome</keyword>
<accession>A0ABT1NA34</accession>
<comment type="function">
    <text evidence="10">Involved in the system for phosphate transport across the cytoplasmic membrane.</text>
</comment>
<evidence type="ECO:0000256" key="9">
    <source>
        <dbReference type="ARBA" id="ARBA00023288"/>
    </source>
</evidence>
<evidence type="ECO:0000256" key="2">
    <source>
        <dbReference type="ARBA" id="ARBA00004193"/>
    </source>
</evidence>
<proteinExistence type="inferred from homology"/>
<keyword evidence="5 10" id="KW-0813">Transport</keyword>
<keyword evidence="8 10" id="KW-0564">Palmitate</keyword>
<comment type="function">
    <text evidence="1">Part of the ABC transporter complex PstSACB involved in phosphate import.</text>
</comment>
<feature type="chain" id="PRO_5044950410" description="Phosphate-binding protein" evidence="10">
    <location>
        <begin position="22"/>
        <end position="292"/>
    </location>
</feature>
<dbReference type="Pfam" id="PF12849">
    <property type="entry name" value="PBP_like_2"/>
    <property type="match status" value="1"/>
</dbReference>
<evidence type="ECO:0000256" key="6">
    <source>
        <dbReference type="ARBA" id="ARBA00022592"/>
    </source>
</evidence>